<evidence type="ECO:0000259" key="1">
    <source>
        <dbReference type="SMART" id="SM00382"/>
    </source>
</evidence>
<comment type="caution">
    <text evidence="2">The sequence shown here is derived from an EMBL/GenBank/DDBJ whole genome shotgun (WGS) entry which is preliminary data.</text>
</comment>
<sequence length="510" mass="56334">MLPPLPRLPQALRFAQEGAYFVLHAPRQTGKTTTLAALAGALNATGEYAAVRFSCERASLLDDPADAEARILDAIRIEAENAELAPECLPPTPWSDASRGNRLFHGLRTWAEQCPRKLVLLIDEIDSLKGPVLVSALRLLRDGYTSANIRFPHSVVLCGMRNVRDYKAASGGDPTRLGTSSPFNISAGSLRIDDFSMSEIAELYGQHTDLTGQKFSDEAVERAYHASQGQPWLVNALARDIIEMMEVPADEEITDELMDRAVERLIAQRATHLDSLAARLHEPRVSRFIQPMITGGGVAGDATYDDDLSYVRDLGLVTRASPPLISNPIYQEVIGRVLSHSVQHQIDAEPKAFLLPDGRLDVPKIQRDFVAFWKANAEILDTDRTYHEAACHLVFQAFLQRVVNGGGLIDREYALGRRRLDLMIHKPYLADDGRRALQQSAFELKVRSEVTGDQIADGLEQLDGYLDRLGLDTGTLVVFDRRRNAPPVTERTSIGTAESPSGRVITLIRA</sequence>
<feature type="domain" description="AAA+ ATPase" evidence="1">
    <location>
        <begin position="17"/>
        <end position="189"/>
    </location>
</feature>
<dbReference type="InterPro" id="IPR003593">
    <property type="entry name" value="AAA+_ATPase"/>
</dbReference>
<reference evidence="2 3" key="1">
    <citation type="submission" date="2018-10" db="EMBL/GenBank/DDBJ databases">
        <title>Isolation from soil.</title>
        <authorList>
            <person name="Hu J."/>
        </authorList>
    </citation>
    <scope>NUCLEOTIDE SEQUENCE [LARGE SCALE GENOMIC DNA]</scope>
    <source>
        <strain evidence="2 3">NEAU-Ht49</strain>
    </source>
</reference>
<accession>A0A3M2LLY1</accession>
<dbReference type="GO" id="GO:0016887">
    <property type="term" value="F:ATP hydrolysis activity"/>
    <property type="evidence" value="ECO:0007669"/>
    <property type="project" value="InterPro"/>
</dbReference>
<dbReference type="Pfam" id="PF13401">
    <property type="entry name" value="AAA_22"/>
    <property type="match status" value="1"/>
</dbReference>
<keyword evidence="3" id="KW-1185">Reference proteome</keyword>
<keyword evidence="2" id="KW-0547">Nucleotide-binding</keyword>
<dbReference type="OrthoDB" id="495659at2"/>
<dbReference type="InterPro" id="IPR049945">
    <property type="entry name" value="AAA_22"/>
</dbReference>
<dbReference type="Gene3D" id="3.40.50.300">
    <property type="entry name" value="P-loop containing nucleotide triphosphate hydrolases"/>
    <property type="match status" value="1"/>
</dbReference>
<protein>
    <submittedName>
        <fullName evidence="2">ATP-binding protein</fullName>
    </submittedName>
</protein>
<dbReference type="SUPFAM" id="SSF52540">
    <property type="entry name" value="P-loop containing nucleoside triphosphate hydrolases"/>
    <property type="match status" value="1"/>
</dbReference>
<gene>
    <name evidence="2" type="ORF">EBO15_32820</name>
</gene>
<dbReference type="EMBL" id="RFFG01000085">
    <property type="protein sequence ID" value="RMI38462.1"/>
    <property type="molecule type" value="Genomic_DNA"/>
</dbReference>
<proteinExistence type="predicted"/>
<organism evidence="2 3">
    <name type="scientific">Actinomadura harenae</name>
    <dbReference type="NCBI Taxonomy" id="2483351"/>
    <lineage>
        <taxon>Bacteria</taxon>
        <taxon>Bacillati</taxon>
        <taxon>Actinomycetota</taxon>
        <taxon>Actinomycetes</taxon>
        <taxon>Streptosporangiales</taxon>
        <taxon>Thermomonosporaceae</taxon>
        <taxon>Actinomadura</taxon>
    </lineage>
</organism>
<dbReference type="SMART" id="SM00382">
    <property type="entry name" value="AAA"/>
    <property type="match status" value="1"/>
</dbReference>
<evidence type="ECO:0000313" key="3">
    <source>
        <dbReference type="Proteomes" id="UP000282674"/>
    </source>
</evidence>
<dbReference type="AlphaFoldDB" id="A0A3M2LLY1"/>
<dbReference type="Proteomes" id="UP000282674">
    <property type="component" value="Unassembled WGS sequence"/>
</dbReference>
<dbReference type="GO" id="GO:0005524">
    <property type="term" value="F:ATP binding"/>
    <property type="evidence" value="ECO:0007669"/>
    <property type="project" value="UniProtKB-KW"/>
</dbReference>
<name>A0A3M2LLY1_9ACTN</name>
<dbReference type="InterPro" id="IPR027417">
    <property type="entry name" value="P-loop_NTPase"/>
</dbReference>
<evidence type="ECO:0000313" key="2">
    <source>
        <dbReference type="EMBL" id="RMI38462.1"/>
    </source>
</evidence>
<keyword evidence="2" id="KW-0067">ATP-binding</keyword>